<organism evidence="1 2">
    <name type="scientific">Penicillium diatomitis</name>
    <dbReference type="NCBI Taxonomy" id="2819901"/>
    <lineage>
        <taxon>Eukaryota</taxon>
        <taxon>Fungi</taxon>
        <taxon>Dikarya</taxon>
        <taxon>Ascomycota</taxon>
        <taxon>Pezizomycotina</taxon>
        <taxon>Eurotiomycetes</taxon>
        <taxon>Eurotiomycetidae</taxon>
        <taxon>Eurotiales</taxon>
        <taxon>Aspergillaceae</taxon>
        <taxon>Penicillium</taxon>
    </lineage>
</organism>
<evidence type="ECO:0000313" key="1">
    <source>
        <dbReference type="EMBL" id="KAJ5469484.1"/>
    </source>
</evidence>
<reference evidence="1" key="1">
    <citation type="submission" date="2022-12" db="EMBL/GenBank/DDBJ databases">
        <authorList>
            <person name="Petersen C."/>
        </authorList>
    </citation>
    <scope>NUCLEOTIDE SEQUENCE</scope>
    <source>
        <strain evidence="1">IBT 30728</strain>
    </source>
</reference>
<dbReference type="AlphaFoldDB" id="A0A9W9WL46"/>
<dbReference type="RefSeq" id="XP_056786074.1">
    <property type="nucleotide sequence ID" value="XM_056938697.1"/>
</dbReference>
<dbReference type="EMBL" id="JAPWDQ010000015">
    <property type="protein sequence ID" value="KAJ5469484.1"/>
    <property type="molecule type" value="Genomic_DNA"/>
</dbReference>
<dbReference type="Proteomes" id="UP001148312">
    <property type="component" value="Unassembled WGS sequence"/>
</dbReference>
<comment type="caution">
    <text evidence="1">The sequence shown here is derived from an EMBL/GenBank/DDBJ whole genome shotgun (WGS) entry which is preliminary data.</text>
</comment>
<protein>
    <submittedName>
        <fullName evidence="1">Uncharacterized protein</fullName>
    </submittedName>
</protein>
<gene>
    <name evidence="1" type="ORF">N7539_009102</name>
</gene>
<proteinExistence type="predicted"/>
<keyword evidence="2" id="KW-1185">Reference proteome</keyword>
<reference evidence="1" key="2">
    <citation type="journal article" date="2023" name="IMA Fungus">
        <title>Comparative genomic study of the Penicillium genus elucidates a diverse pangenome and 15 lateral gene transfer events.</title>
        <authorList>
            <person name="Petersen C."/>
            <person name="Sorensen T."/>
            <person name="Nielsen M.R."/>
            <person name="Sondergaard T.E."/>
            <person name="Sorensen J.L."/>
            <person name="Fitzpatrick D.A."/>
            <person name="Frisvad J.C."/>
            <person name="Nielsen K.L."/>
        </authorList>
    </citation>
    <scope>NUCLEOTIDE SEQUENCE</scope>
    <source>
        <strain evidence="1">IBT 30728</strain>
    </source>
</reference>
<evidence type="ECO:0000313" key="2">
    <source>
        <dbReference type="Proteomes" id="UP001148312"/>
    </source>
</evidence>
<name>A0A9W9WL46_9EURO</name>
<dbReference type="GeneID" id="81628947"/>
<sequence>MGLTAPRFPFLLHLFKGTPDVIVDPATGPMEPINRTDHERLDGVGETFEFPGDDGHSLGMPQKGMTRIGMRSDRTSSRSISFVDIPQDLGSTSTGCIIPVLKGSPSHPAPRVGRFVASPPADKAIMKAWTPWSGHGPWQELNLRVEPVWWRTQWTE</sequence>
<accession>A0A9W9WL46</accession>